<evidence type="ECO:0000256" key="1">
    <source>
        <dbReference type="SAM" id="MobiDB-lite"/>
    </source>
</evidence>
<evidence type="ECO:0000313" key="3">
    <source>
        <dbReference type="Proteomes" id="UP000322234"/>
    </source>
</evidence>
<organism evidence="2 3">
    <name type="scientific">Bos mutus</name>
    <name type="common">wild yak</name>
    <dbReference type="NCBI Taxonomy" id="72004"/>
    <lineage>
        <taxon>Eukaryota</taxon>
        <taxon>Metazoa</taxon>
        <taxon>Chordata</taxon>
        <taxon>Craniata</taxon>
        <taxon>Vertebrata</taxon>
        <taxon>Euteleostomi</taxon>
        <taxon>Mammalia</taxon>
        <taxon>Eutheria</taxon>
        <taxon>Laurasiatheria</taxon>
        <taxon>Artiodactyla</taxon>
        <taxon>Ruminantia</taxon>
        <taxon>Pecora</taxon>
        <taxon>Bovidae</taxon>
        <taxon>Bovinae</taxon>
        <taxon>Bos</taxon>
    </lineage>
</organism>
<keyword evidence="3" id="KW-1185">Reference proteome</keyword>
<gene>
    <name evidence="2" type="ORF">E5288_WYG007672</name>
</gene>
<dbReference type="EMBL" id="VBQZ03000036">
    <property type="protein sequence ID" value="MXQ87165.1"/>
    <property type="molecule type" value="Genomic_DNA"/>
</dbReference>
<name>A0A6B0RBB4_9CETA</name>
<feature type="region of interest" description="Disordered" evidence="1">
    <location>
        <begin position="1"/>
        <end position="53"/>
    </location>
</feature>
<sequence length="123" mass="13206">MEDDEEVPMVLLRRGPHDLNGPAGTTSPQWSTLPPGDPSNCKEAEPRHQSGPAAQVWTVLDKRPMGRRVLLPQALGTVVGTRQPLKRTCLSLNPEALSPGPLQAARAAAILLCSLDPTARPDF</sequence>
<accession>A0A6B0RBB4</accession>
<dbReference type="AlphaFoldDB" id="A0A6B0RBB4"/>
<feature type="compositionally biased region" description="Polar residues" evidence="1">
    <location>
        <begin position="23"/>
        <end position="32"/>
    </location>
</feature>
<protein>
    <submittedName>
        <fullName evidence="2">Uncharacterized protein</fullName>
    </submittedName>
</protein>
<evidence type="ECO:0000313" key="2">
    <source>
        <dbReference type="EMBL" id="MXQ87165.1"/>
    </source>
</evidence>
<reference evidence="2" key="1">
    <citation type="submission" date="2019-10" db="EMBL/GenBank/DDBJ databases">
        <title>The sequence and de novo assembly of the wild yak genome.</title>
        <authorList>
            <person name="Liu Y."/>
        </authorList>
    </citation>
    <scope>NUCLEOTIDE SEQUENCE [LARGE SCALE GENOMIC DNA]</scope>
    <source>
        <strain evidence="2">WY2019</strain>
    </source>
</reference>
<comment type="caution">
    <text evidence="2">The sequence shown here is derived from an EMBL/GenBank/DDBJ whole genome shotgun (WGS) entry which is preliminary data.</text>
</comment>
<dbReference type="Proteomes" id="UP000322234">
    <property type="component" value="Unassembled WGS sequence"/>
</dbReference>
<proteinExistence type="predicted"/>